<dbReference type="Gene3D" id="3.40.630.10">
    <property type="entry name" value="Zn peptidases"/>
    <property type="match status" value="2"/>
</dbReference>
<accession>A0A316U2I5</accession>
<dbReference type="PRINTS" id="PR00320">
    <property type="entry name" value="GPROTEINBRPT"/>
</dbReference>
<reference evidence="9 10" key="1">
    <citation type="journal article" date="2018" name="Mol. Biol. Evol.">
        <title>Broad Genomic Sampling Reveals a Smut Pathogenic Ancestry of the Fungal Clade Ustilaginomycotina.</title>
        <authorList>
            <person name="Kijpornyongpan T."/>
            <person name="Mondo S.J."/>
            <person name="Barry K."/>
            <person name="Sandor L."/>
            <person name="Lee J."/>
            <person name="Lipzen A."/>
            <person name="Pangilinan J."/>
            <person name="LaButti K."/>
            <person name="Hainaut M."/>
            <person name="Henrissat B."/>
            <person name="Grigoriev I.V."/>
            <person name="Spatafora J.W."/>
            <person name="Aime M.C."/>
        </authorList>
    </citation>
    <scope>NUCLEOTIDE SEQUENCE [LARGE SCALE GENOMIC DNA]</scope>
    <source>
        <strain evidence="9 10">MCA 4718</strain>
    </source>
</reference>
<dbReference type="PROSITE" id="PS50294">
    <property type="entry name" value="WD_REPEATS_REGION"/>
    <property type="match status" value="1"/>
</dbReference>
<feature type="region of interest" description="Disordered" evidence="8">
    <location>
        <begin position="308"/>
        <end position="328"/>
    </location>
</feature>
<dbReference type="OrthoDB" id="7832001at2759"/>
<evidence type="ECO:0000256" key="7">
    <source>
        <dbReference type="PROSITE-ProRule" id="PRU00221"/>
    </source>
</evidence>
<dbReference type="PIRSF" id="PIRSF037237">
    <property type="entry name" value="Peptidase_WD_repeats_DUG2"/>
    <property type="match status" value="1"/>
</dbReference>
<keyword evidence="6" id="KW-0378">Hydrolase</keyword>
<dbReference type="GO" id="GO:0008233">
    <property type="term" value="F:peptidase activity"/>
    <property type="evidence" value="ECO:0007669"/>
    <property type="project" value="UniProtKB-KW"/>
</dbReference>
<feature type="compositionally biased region" description="Low complexity" evidence="8">
    <location>
        <begin position="216"/>
        <end position="238"/>
    </location>
</feature>
<evidence type="ECO:0000256" key="8">
    <source>
        <dbReference type="SAM" id="MobiDB-lite"/>
    </source>
</evidence>
<feature type="compositionally biased region" description="Low complexity" evidence="8">
    <location>
        <begin position="780"/>
        <end position="794"/>
    </location>
</feature>
<organism evidence="9 10">
    <name type="scientific">Pseudomicrostroma glucosiphilum</name>
    <dbReference type="NCBI Taxonomy" id="1684307"/>
    <lineage>
        <taxon>Eukaryota</taxon>
        <taxon>Fungi</taxon>
        <taxon>Dikarya</taxon>
        <taxon>Basidiomycota</taxon>
        <taxon>Ustilaginomycotina</taxon>
        <taxon>Exobasidiomycetes</taxon>
        <taxon>Microstromatales</taxon>
        <taxon>Microstromatales incertae sedis</taxon>
        <taxon>Pseudomicrostroma</taxon>
    </lineage>
</organism>
<feature type="repeat" description="WD" evidence="7">
    <location>
        <begin position="503"/>
        <end position="517"/>
    </location>
</feature>
<keyword evidence="3" id="KW-0645">Protease</keyword>
<dbReference type="GeneID" id="37014689"/>
<evidence type="ECO:0000256" key="5">
    <source>
        <dbReference type="ARBA" id="ARBA00022737"/>
    </source>
</evidence>
<dbReference type="Pfam" id="PF01546">
    <property type="entry name" value="Peptidase_M20"/>
    <property type="match status" value="1"/>
</dbReference>
<evidence type="ECO:0000256" key="6">
    <source>
        <dbReference type="ARBA" id="ARBA00022801"/>
    </source>
</evidence>
<feature type="region of interest" description="Disordered" evidence="8">
    <location>
        <begin position="158"/>
        <end position="274"/>
    </location>
</feature>
<dbReference type="PROSITE" id="PS50082">
    <property type="entry name" value="WD_REPEATS_2"/>
    <property type="match status" value="2"/>
</dbReference>
<dbReference type="Gene3D" id="2.130.10.10">
    <property type="entry name" value="YVTN repeat-like/Quinoprotein amine dehydrogenase"/>
    <property type="match status" value="2"/>
</dbReference>
<dbReference type="SUPFAM" id="SSF50998">
    <property type="entry name" value="Quinoprotein alcohol dehydrogenase-like"/>
    <property type="match status" value="1"/>
</dbReference>
<dbReference type="Proteomes" id="UP000245942">
    <property type="component" value="Unassembled WGS sequence"/>
</dbReference>
<feature type="compositionally biased region" description="Low complexity" evidence="8">
    <location>
        <begin position="160"/>
        <end position="169"/>
    </location>
</feature>
<dbReference type="InterPro" id="IPR011047">
    <property type="entry name" value="Quinoprotein_ADH-like_sf"/>
</dbReference>
<protein>
    <submittedName>
        <fullName evidence="9">Zn-dependent exopeptidase</fullName>
    </submittedName>
</protein>
<dbReference type="STRING" id="1684307.A0A316U2I5"/>
<dbReference type="Pfam" id="PF00400">
    <property type="entry name" value="WD40"/>
    <property type="match status" value="3"/>
</dbReference>
<evidence type="ECO:0000256" key="4">
    <source>
        <dbReference type="ARBA" id="ARBA00022723"/>
    </source>
</evidence>
<gene>
    <name evidence="9" type="ORF">BCV69DRAFT_284180</name>
</gene>
<dbReference type="AlphaFoldDB" id="A0A316U2I5"/>
<comment type="similarity">
    <text evidence="1">Belongs to the peptidase M20A family.</text>
</comment>
<feature type="repeat" description="WD" evidence="7">
    <location>
        <begin position="64"/>
        <end position="105"/>
    </location>
</feature>
<feature type="compositionally biased region" description="Basic and acidic residues" evidence="8">
    <location>
        <begin position="170"/>
        <end position="179"/>
    </location>
</feature>
<dbReference type="InterPro" id="IPR020472">
    <property type="entry name" value="WD40_PAC1"/>
</dbReference>
<evidence type="ECO:0000256" key="3">
    <source>
        <dbReference type="ARBA" id="ARBA00022670"/>
    </source>
</evidence>
<dbReference type="GO" id="GO:0006508">
    <property type="term" value="P:proteolysis"/>
    <property type="evidence" value="ECO:0007669"/>
    <property type="project" value="UniProtKB-KW"/>
</dbReference>
<dbReference type="PANTHER" id="PTHR43270">
    <property type="entry name" value="BETA-ALA-HIS DIPEPTIDASE"/>
    <property type="match status" value="1"/>
</dbReference>
<dbReference type="SUPFAM" id="SSF55031">
    <property type="entry name" value="Bacterial exopeptidase dimerisation domain"/>
    <property type="match status" value="1"/>
</dbReference>
<dbReference type="InterPro" id="IPR015943">
    <property type="entry name" value="WD40/YVTN_repeat-like_dom_sf"/>
</dbReference>
<dbReference type="RefSeq" id="XP_025346709.1">
    <property type="nucleotide sequence ID" value="XM_025492955.1"/>
</dbReference>
<feature type="compositionally biased region" description="Polar residues" evidence="8">
    <location>
        <begin position="183"/>
        <end position="194"/>
    </location>
</feature>
<keyword evidence="4" id="KW-0479">Metal-binding</keyword>
<evidence type="ECO:0000256" key="2">
    <source>
        <dbReference type="ARBA" id="ARBA00022574"/>
    </source>
</evidence>
<sequence length="1107" mass="119962">MQHSSDEDSPYSAQPSLHHTIAHDQASVLAIAIDEASSLLFTSGTQSECIYVWNLDTYRPITKLSGHTASILTLELAPERGWLFSASGDGTVRIWDTRTLSLLYIFQQPPTEEDEDTTMGDIFSLRWSKEMQTLYMGCQNTSIRWVRLSRLRSRGRCPFTESETTTASQEQDRYGKSDMDTEGSPSRGTTQDTDYTGFLPASAMPIAPRPHKFFDSGPSGPSHSSSSTTPLSRSFSRTQSAFGVAGNHKPSPSTPPPANDSPYSHSPGRRTPELRFLPTTESAGDDQGGRLSPTFDAALDRVLRLREQSQEGPTATGADPRMSEDQSTDVARYVQLSQSCKVPNAHYGYVYSLALISLGSLRPVVLASGSGDEDVKLWDCSSKRKGQVELIATLSGSEGAVLALASWPGTLFAGKQGGSIDVWDLETMTLIRTLEAHGDDVLSLCTSVNEDGSSCLISAGADGCVARFDGNFARRDLWAAHQDAIVLSCAIVNERPRRASTRIITGGSDQVIRFWDLAPLDRGEDSLPHDGSQFPRKIGFPLTSSSHIEDPNGHVDTKTITEMSFDPLLTELAKFVSYKSVSSEARREDCRQCAHYLKQTLSSLGAQESAIIPGAPGRNPLVLSIFRARSGSPDQPRAAPHRRVLFYGHYDVISARADKTSSGWSSDPFTLSGRDGYLYARGASDNKGPVLSVATAISRLWNSRRLDVDVVMLIEGEEESGSVGFKEALEREKERIGKIDVVLLSNSYWIDDVTPCLTMGMRGVIQATVTISAASIQAASSESSAATTARTSPSPHRRGEEKDVHSGVQGGAVREPMIDMLRLLSSLSDGERVFVPDFYDSVRPVTTEERASYEAIVELLSRQSRDRDSDLDFGNTQEGHAGCQPSGRSKNAAMATVESLMARWRFPSLSIHSISVSGSGNATVIPAVVTAKVSLRLVPDQDLEVIKSSLVSFLNEQFDRLAGARPDANRLQIDVHHVADWWLGSSTSPYTCALADSISQTWSSPCPGSTAAAGISSPSSSSSSVLPLQIREGGSIPTVALLEKALGAPAVHLPMGQSSDNAHLGDERISMQHLLRGREVVERWLGKLAHLPLDCDEVGHRRTVPAK</sequence>
<dbReference type="GO" id="GO:0046872">
    <property type="term" value="F:metal ion binding"/>
    <property type="evidence" value="ECO:0007669"/>
    <property type="project" value="UniProtKB-KW"/>
</dbReference>
<dbReference type="SUPFAM" id="SSF53187">
    <property type="entry name" value="Zn-dependent exopeptidases"/>
    <property type="match status" value="1"/>
</dbReference>
<dbReference type="InterPro" id="IPR036264">
    <property type="entry name" value="Bact_exopeptidase_dim_dom"/>
</dbReference>
<keyword evidence="5" id="KW-0677">Repeat</keyword>
<feature type="region of interest" description="Disordered" evidence="8">
    <location>
        <begin position="780"/>
        <end position="811"/>
    </location>
</feature>
<dbReference type="SMART" id="SM00320">
    <property type="entry name" value="WD40"/>
    <property type="match status" value="7"/>
</dbReference>
<proteinExistence type="inferred from homology"/>
<dbReference type="Gene3D" id="3.30.70.360">
    <property type="match status" value="1"/>
</dbReference>
<dbReference type="EMBL" id="KZ819331">
    <property type="protein sequence ID" value="PWN19549.1"/>
    <property type="molecule type" value="Genomic_DNA"/>
</dbReference>
<dbReference type="InterPro" id="IPR002933">
    <property type="entry name" value="Peptidase_M20"/>
</dbReference>
<keyword evidence="10" id="KW-1185">Reference proteome</keyword>
<evidence type="ECO:0000313" key="10">
    <source>
        <dbReference type="Proteomes" id="UP000245942"/>
    </source>
</evidence>
<dbReference type="InterPro" id="IPR051458">
    <property type="entry name" value="Cyt/Met_Dipeptidase"/>
</dbReference>
<dbReference type="InterPro" id="IPR019775">
    <property type="entry name" value="WD40_repeat_CS"/>
</dbReference>
<dbReference type="PROSITE" id="PS00678">
    <property type="entry name" value="WD_REPEATS_1"/>
    <property type="match status" value="1"/>
</dbReference>
<dbReference type="InterPro" id="IPR017149">
    <property type="entry name" value="GSH_degradosome_Dug2"/>
</dbReference>
<evidence type="ECO:0000256" key="1">
    <source>
        <dbReference type="ARBA" id="ARBA00006247"/>
    </source>
</evidence>
<dbReference type="PANTHER" id="PTHR43270:SF8">
    <property type="entry name" value="DI- AND TRIPEPTIDASE DUG2-RELATED"/>
    <property type="match status" value="1"/>
</dbReference>
<name>A0A316U2I5_9BASI</name>
<dbReference type="GO" id="GO:0006751">
    <property type="term" value="P:glutathione catabolic process"/>
    <property type="evidence" value="ECO:0007669"/>
    <property type="project" value="InterPro"/>
</dbReference>
<dbReference type="InterPro" id="IPR001680">
    <property type="entry name" value="WD40_rpt"/>
</dbReference>
<keyword evidence="2 7" id="KW-0853">WD repeat</keyword>
<evidence type="ECO:0000313" key="9">
    <source>
        <dbReference type="EMBL" id="PWN19549.1"/>
    </source>
</evidence>